<name>A0A6G1HBG2_9PEZI</name>
<accession>A0A6G1HBG2</accession>
<gene>
    <name evidence="2" type="ORF">K402DRAFT_440103</name>
</gene>
<keyword evidence="1" id="KW-1133">Transmembrane helix</keyword>
<sequence>MCSLYMLPSFSILVPTLKLNYLSNMPRDPLNPCLYSFLIELLIPAIAPCFCCFYTALRCTFLRSLLHPKPARLDCIQIRRVTTPK</sequence>
<keyword evidence="1" id="KW-0812">Transmembrane</keyword>
<protein>
    <submittedName>
        <fullName evidence="2">Uncharacterized protein</fullName>
    </submittedName>
</protein>
<keyword evidence="3" id="KW-1185">Reference proteome</keyword>
<dbReference type="Proteomes" id="UP000800041">
    <property type="component" value="Unassembled WGS sequence"/>
</dbReference>
<evidence type="ECO:0000313" key="2">
    <source>
        <dbReference type="EMBL" id="KAF1990551.1"/>
    </source>
</evidence>
<evidence type="ECO:0000256" key="1">
    <source>
        <dbReference type="SAM" id="Phobius"/>
    </source>
</evidence>
<reference evidence="2" key="1">
    <citation type="journal article" date="2020" name="Stud. Mycol.">
        <title>101 Dothideomycetes genomes: a test case for predicting lifestyles and emergence of pathogens.</title>
        <authorList>
            <person name="Haridas S."/>
            <person name="Albert R."/>
            <person name="Binder M."/>
            <person name="Bloem J."/>
            <person name="Labutti K."/>
            <person name="Salamov A."/>
            <person name="Andreopoulos B."/>
            <person name="Baker S."/>
            <person name="Barry K."/>
            <person name="Bills G."/>
            <person name="Bluhm B."/>
            <person name="Cannon C."/>
            <person name="Castanera R."/>
            <person name="Culley D."/>
            <person name="Daum C."/>
            <person name="Ezra D."/>
            <person name="Gonzalez J."/>
            <person name="Henrissat B."/>
            <person name="Kuo A."/>
            <person name="Liang C."/>
            <person name="Lipzen A."/>
            <person name="Lutzoni F."/>
            <person name="Magnuson J."/>
            <person name="Mondo S."/>
            <person name="Nolan M."/>
            <person name="Ohm R."/>
            <person name="Pangilinan J."/>
            <person name="Park H.-J."/>
            <person name="Ramirez L."/>
            <person name="Alfaro M."/>
            <person name="Sun H."/>
            <person name="Tritt A."/>
            <person name="Yoshinaga Y."/>
            <person name="Zwiers L.-H."/>
            <person name="Turgeon B."/>
            <person name="Goodwin S."/>
            <person name="Spatafora J."/>
            <person name="Crous P."/>
            <person name="Grigoriev I."/>
        </authorList>
    </citation>
    <scope>NUCLEOTIDE SEQUENCE</scope>
    <source>
        <strain evidence="2">CBS 113979</strain>
    </source>
</reference>
<evidence type="ECO:0000313" key="3">
    <source>
        <dbReference type="Proteomes" id="UP000800041"/>
    </source>
</evidence>
<dbReference type="AlphaFoldDB" id="A0A6G1HBG2"/>
<keyword evidence="1" id="KW-0472">Membrane</keyword>
<dbReference type="EMBL" id="ML977142">
    <property type="protein sequence ID" value="KAF1990551.1"/>
    <property type="molecule type" value="Genomic_DNA"/>
</dbReference>
<feature type="transmembrane region" description="Helical" evidence="1">
    <location>
        <begin position="34"/>
        <end position="57"/>
    </location>
</feature>
<organism evidence="2 3">
    <name type="scientific">Aulographum hederae CBS 113979</name>
    <dbReference type="NCBI Taxonomy" id="1176131"/>
    <lineage>
        <taxon>Eukaryota</taxon>
        <taxon>Fungi</taxon>
        <taxon>Dikarya</taxon>
        <taxon>Ascomycota</taxon>
        <taxon>Pezizomycotina</taxon>
        <taxon>Dothideomycetes</taxon>
        <taxon>Pleosporomycetidae</taxon>
        <taxon>Aulographales</taxon>
        <taxon>Aulographaceae</taxon>
    </lineage>
</organism>
<proteinExistence type="predicted"/>